<evidence type="ECO:0000256" key="7">
    <source>
        <dbReference type="ARBA" id="ARBA00022741"/>
    </source>
</evidence>
<keyword evidence="16" id="KW-1185">Reference proteome</keyword>
<dbReference type="SUPFAM" id="SSF161098">
    <property type="entry name" value="MetI-like"/>
    <property type="match status" value="1"/>
</dbReference>
<dbReference type="PROSITE" id="PS00211">
    <property type="entry name" value="ABC_TRANSPORTER_1"/>
    <property type="match status" value="1"/>
</dbReference>
<dbReference type="InterPro" id="IPR000515">
    <property type="entry name" value="MetI-like"/>
</dbReference>
<keyword evidence="9 11" id="KW-1133">Transmembrane helix</keyword>
<dbReference type="InterPro" id="IPR003439">
    <property type="entry name" value="ABC_transporter-like_ATP-bd"/>
</dbReference>
<feature type="compositionally biased region" description="Low complexity" evidence="12">
    <location>
        <begin position="298"/>
        <end position="308"/>
    </location>
</feature>
<evidence type="ECO:0000256" key="9">
    <source>
        <dbReference type="ARBA" id="ARBA00022989"/>
    </source>
</evidence>
<dbReference type="SMART" id="SM00382">
    <property type="entry name" value="AAA"/>
    <property type="match status" value="1"/>
</dbReference>
<dbReference type="GO" id="GO:0016887">
    <property type="term" value="F:ATP hydrolysis activity"/>
    <property type="evidence" value="ECO:0007669"/>
    <property type="project" value="InterPro"/>
</dbReference>
<accession>A0A6H9WWN6</accession>
<dbReference type="InterPro" id="IPR027417">
    <property type="entry name" value="P-loop_NTPase"/>
</dbReference>
<feature type="transmembrane region" description="Helical" evidence="11">
    <location>
        <begin position="32"/>
        <end position="55"/>
    </location>
</feature>
<dbReference type="GO" id="GO:0005886">
    <property type="term" value="C:plasma membrane"/>
    <property type="evidence" value="ECO:0007669"/>
    <property type="project" value="UniProtKB-SubCell"/>
</dbReference>
<dbReference type="EMBL" id="WBJY01000001">
    <property type="protein sequence ID" value="KAB1650600.1"/>
    <property type="molecule type" value="Genomic_DNA"/>
</dbReference>
<evidence type="ECO:0000256" key="6">
    <source>
        <dbReference type="ARBA" id="ARBA00022692"/>
    </source>
</evidence>
<dbReference type="SUPFAM" id="SSF52540">
    <property type="entry name" value="P-loop containing nucleoside triphosphate hydrolases"/>
    <property type="match status" value="1"/>
</dbReference>
<dbReference type="Pfam" id="PF08352">
    <property type="entry name" value="oligo_HPY"/>
    <property type="match status" value="1"/>
</dbReference>
<keyword evidence="5" id="KW-1003">Cell membrane</keyword>
<feature type="domain" description="ABC transmembrane type-1" evidence="14">
    <location>
        <begin position="93"/>
        <end position="281"/>
    </location>
</feature>
<evidence type="ECO:0000256" key="1">
    <source>
        <dbReference type="ARBA" id="ARBA00004141"/>
    </source>
</evidence>
<feature type="transmembrane region" description="Helical" evidence="11">
    <location>
        <begin position="97"/>
        <end position="122"/>
    </location>
</feature>
<evidence type="ECO:0000256" key="8">
    <source>
        <dbReference type="ARBA" id="ARBA00022840"/>
    </source>
</evidence>
<comment type="caution">
    <text evidence="15">The sequence shown here is derived from an EMBL/GenBank/DDBJ whole genome shotgun (WGS) entry which is preliminary data.</text>
</comment>
<keyword evidence="10 11" id="KW-0472">Membrane</keyword>
<evidence type="ECO:0000259" key="13">
    <source>
        <dbReference type="PROSITE" id="PS50893"/>
    </source>
</evidence>
<comment type="similarity">
    <text evidence="3">Belongs to the ABC transporter superfamily.</text>
</comment>
<dbReference type="CDD" id="cd03257">
    <property type="entry name" value="ABC_NikE_OppD_transporters"/>
    <property type="match status" value="1"/>
</dbReference>
<evidence type="ECO:0000256" key="2">
    <source>
        <dbReference type="ARBA" id="ARBA00004202"/>
    </source>
</evidence>
<dbReference type="PANTHER" id="PTHR43297:SF2">
    <property type="entry name" value="DIPEPTIDE TRANSPORT ATP-BINDING PROTEIN DPPD"/>
    <property type="match status" value="1"/>
</dbReference>
<dbReference type="InterPro" id="IPR050388">
    <property type="entry name" value="ABC_Ni/Peptide_Import"/>
</dbReference>
<dbReference type="InterPro" id="IPR017871">
    <property type="entry name" value="ABC_transporter-like_CS"/>
</dbReference>
<protein>
    <submittedName>
        <fullName evidence="15">Dipeptide/oligopeptide/nickel ABC transporter permease/ATP-binding protein</fullName>
    </submittedName>
</protein>
<proteinExistence type="inferred from homology"/>
<dbReference type="PROSITE" id="PS50893">
    <property type="entry name" value="ABC_TRANSPORTER_2"/>
    <property type="match status" value="1"/>
</dbReference>
<keyword evidence="7" id="KW-0547">Nucleotide-binding</keyword>
<dbReference type="InterPro" id="IPR035906">
    <property type="entry name" value="MetI-like_sf"/>
</dbReference>
<dbReference type="Pfam" id="PF00005">
    <property type="entry name" value="ABC_tran"/>
    <property type="match status" value="1"/>
</dbReference>
<evidence type="ECO:0000256" key="4">
    <source>
        <dbReference type="ARBA" id="ARBA00022448"/>
    </source>
</evidence>
<dbReference type="Gene3D" id="1.10.3720.10">
    <property type="entry name" value="MetI-like"/>
    <property type="match status" value="1"/>
</dbReference>
<feature type="transmembrane region" description="Helical" evidence="11">
    <location>
        <begin position="128"/>
        <end position="148"/>
    </location>
</feature>
<feature type="region of interest" description="Disordered" evidence="12">
    <location>
        <begin position="295"/>
        <end position="317"/>
    </location>
</feature>
<dbReference type="InterPro" id="IPR003593">
    <property type="entry name" value="AAA+_ATPase"/>
</dbReference>
<dbReference type="GO" id="GO:0055085">
    <property type="term" value="P:transmembrane transport"/>
    <property type="evidence" value="ECO:0007669"/>
    <property type="project" value="InterPro"/>
</dbReference>
<dbReference type="RefSeq" id="WP_158029191.1">
    <property type="nucleotide sequence ID" value="NZ_BMHG01000001.1"/>
</dbReference>
<dbReference type="PROSITE" id="PS50928">
    <property type="entry name" value="ABC_TM1"/>
    <property type="match status" value="1"/>
</dbReference>
<evidence type="ECO:0000256" key="12">
    <source>
        <dbReference type="SAM" id="MobiDB-lite"/>
    </source>
</evidence>
<dbReference type="Proteomes" id="UP000431744">
    <property type="component" value="Unassembled WGS sequence"/>
</dbReference>
<dbReference type="OrthoDB" id="3677453at2"/>
<organism evidence="15 16">
    <name type="scientific">Pseudoclavibacter endophyticus</name>
    <dbReference type="NCBI Taxonomy" id="1778590"/>
    <lineage>
        <taxon>Bacteria</taxon>
        <taxon>Bacillati</taxon>
        <taxon>Actinomycetota</taxon>
        <taxon>Actinomycetes</taxon>
        <taxon>Micrococcales</taxon>
        <taxon>Microbacteriaceae</taxon>
        <taxon>Pseudoclavibacter</taxon>
    </lineage>
</organism>
<evidence type="ECO:0000256" key="3">
    <source>
        <dbReference type="ARBA" id="ARBA00005417"/>
    </source>
</evidence>
<dbReference type="InterPro" id="IPR025966">
    <property type="entry name" value="OppC_N"/>
</dbReference>
<sequence length="613" mass="65006">MQIPTAVVSGVGAVNNRPGRSGTVRRFLRNPLGVGSALTLLVIVTLAVIVPVLGVPDPNLVNIRGAMQPPSAEHLLGTDGSGRDTLSRLLWGSRINLLGAALAVAVAFVIGVTTGLIAGYFGGWFDNVANWVNNLNMALPGIVVLLAVRSVAGPSIWVAMGIFGILLAPGFFRIVRGAVMSVRNELYIDAARVSGLSDARIIGRHVLTVVRAPVIIQSARLASIAIGVQAGLEFLGVSDATVPSWGAMLNEGFRKIALDPGLILWPSIVIGLVSMALVLLGNAVRDALEDRDRSSSTAVAAAPAPVAPLGATDTESDTESVIESAAQADERPDALLDVRGLSVTYGTGPSLTEVVHDVDLHVARGEVLGLVGESGSGKSQTAFSILGLLPAGGRARARSIRYDGVDLEALGPMQRRQLRGTDMAYIPQEPMSNLDPSFRIGYQLTVPMRSRLGMTKEEATERALMLLARVGITDPQRTFDAFPHEISGGMAQRVLIAGAISCRPKLLIADEPTTALDVTVQAEVLDLLRELQEENDMALILVTHNFGVVADICDRVAVMQHGRIVEAGDVDQIFAAPSHPYTQTLLDSILEDVEPRPYPFDDLDRAATAEETR</sequence>
<dbReference type="InterPro" id="IPR013563">
    <property type="entry name" value="Oligopep_ABC_C"/>
</dbReference>
<dbReference type="Gene3D" id="3.40.50.300">
    <property type="entry name" value="P-loop containing nucleotide triphosphate hydrolases"/>
    <property type="match status" value="1"/>
</dbReference>
<comment type="subcellular location">
    <subcellularLocation>
        <location evidence="11">Cell membrane</location>
        <topology evidence="11">Multi-pass membrane protein</topology>
    </subcellularLocation>
    <subcellularLocation>
        <location evidence="2">Cell membrane</location>
        <topology evidence="2">Peripheral membrane protein</topology>
    </subcellularLocation>
    <subcellularLocation>
        <location evidence="1">Membrane</location>
        <topology evidence="1">Multi-pass membrane protein</topology>
    </subcellularLocation>
</comment>
<evidence type="ECO:0000256" key="5">
    <source>
        <dbReference type="ARBA" id="ARBA00022475"/>
    </source>
</evidence>
<dbReference type="PANTHER" id="PTHR43297">
    <property type="entry name" value="OLIGOPEPTIDE TRANSPORT ATP-BINDING PROTEIN APPD"/>
    <property type="match status" value="1"/>
</dbReference>
<feature type="transmembrane region" description="Helical" evidence="11">
    <location>
        <begin position="155"/>
        <end position="175"/>
    </location>
</feature>
<dbReference type="GO" id="GO:0015833">
    <property type="term" value="P:peptide transport"/>
    <property type="evidence" value="ECO:0007669"/>
    <property type="project" value="InterPro"/>
</dbReference>
<dbReference type="Pfam" id="PF12911">
    <property type="entry name" value="OppC_N"/>
    <property type="match status" value="1"/>
</dbReference>
<dbReference type="FunFam" id="3.40.50.300:FF:000016">
    <property type="entry name" value="Oligopeptide ABC transporter ATP-binding component"/>
    <property type="match status" value="1"/>
</dbReference>
<dbReference type="Pfam" id="PF00528">
    <property type="entry name" value="BPD_transp_1"/>
    <property type="match status" value="1"/>
</dbReference>
<comment type="similarity">
    <text evidence="11">Belongs to the binding-protein-dependent transport system permease family.</text>
</comment>
<dbReference type="CDD" id="cd06261">
    <property type="entry name" value="TM_PBP2"/>
    <property type="match status" value="1"/>
</dbReference>
<keyword evidence="6 11" id="KW-0812">Transmembrane</keyword>
<feature type="transmembrane region" description="Helical" evidence="11">
    <location>
        <begin position="263"/>
        <end position="284"/>
    </location>
</feature>
<keyword evidence="4 11" id="KW-0813">Transport</keyword>
<evidence type="ECO:0000313" key="16">
    <source>
        <dbReference type="Proteomes" id="UP000431744"/>
    </source>
</evidence>
<dbReference type="AlphaFoldDB" id="A0A6H9WWN6"/>
<evidence type="ECO:0000313" key="15">
    <source>
        <dbReference type="EMBL" id="KAB1650600.1"/>
    </source>
</evidence>
<evidence type="ECO:0000256" key="10">
    <source>
        <dbReference type="ARBA" id="ARBA00023136"/>
    </source>
</evidence>
<dbReference type="GO" id="GO:0005524">
    <property type="term" value="F:ATP binding"/>
    <property type="evidence" value="ECO:0007669"/>
    <property type="project" value="UniProtKB-KW"/>
</dbReference>
<evidence type="ECO:0000256" key="11">
    <source>
        <dbReference type="RuleBase" id="RU363032"/>
    </source>
</evidence>
<gene>
    <name evidence="15" type="ORF">F8O04_09370</name>
</gene>
<name>A0A6H9WWN6_9MICO</name>
<feature type="domain" description="ABC transporter" evidence="13">
    <location>
        <begin position="338"/>
        <end position="586"/>
    </location>
</feature>
<evidence type="ECO:0000259" key="14">
    <source>
        <dbReference type="PROSITE" id="PS50928"/>
    </source>
</evidence>
<keyword evidence="8 15" id="KW-0067">ATP-binding</keyword>
<reference evidence="15 16" key="1">
    <citation type="submission" date="2019-09" db="EMBL/GenBank/DDBJ databases">
        <title>Phylogeny of genus Pseudoclavibacter and closely related genus.</title>
        <authorList>
            <person name="Li Y."/>
        </authorList>
    </citation>
    <scope>NUCLEOTIDE SEQUENCE [LARGE SCALE GENOMIC DNA]</scope>
    <source>
        <strain evidence="15 16">EGI 60007</strain>
    </source>
</reference>